<accession>A0A7Y0FLA7</accession>
<evidence type="ECO:0000256" key="1">
    <source>
        <dbReference type="SAM" id="Phobius"/>
    </source>
</evidence>
<organism evidence="3 4">
    <name type="scientific">Hymenobacter polaris</name>
    <dbReference type="NCBI Taxonomy" id="2682546"/>
    <lineage>
        <taxon>Bacteria</taxon>
        <taxon>Pseudomonadati</taxon>
        <taxon>Bacteroidota</taxon>
        <taxon>Cytophagia</taxon>
        <taxon>Cytophagales</taxon>
        <taxon>Hymenobacteraceae</taxon>
        <taxon>Hymenobacter</taxon>
    </lineage>
</organism>
<dbReference type="AlphaFoldDB" id="A0A7Y0FLA7"/>
<feature type="transmembrane region" description="Helical" evidence="1">
    <location>
        <begin position="114"/>
        <end position="139"/>
    </location>
</feature>
<proteinExistence type="predicted"/>
<sequence length="352" mass="40683">MKFSLYRLSARSLALYTVVWMAVSFVMMFANYDSQQPVLPQWLSTMLAVALAVPASYYAVNYLVPNYLYKKQIWQFVGLIAALTFSNAVVTYLVSLAVYHLFTGLPMFRSLEIVLSLILAMHLFDFILIVTSCIVKVIADRFFMEQRLLEVETEKISTELNFLRAQVNPHFLFNVMNTIYFQIDRTNTQARSSVGMLAEMMRYQLYECTTDRIDIEQELAYIKNYVTMQVLRMEPDSDIKIFVDKQLSGFHIAPLLMQPLIENAFKHISNYAEASKNKLYLAISTEGERVLVVRITNSYDPLLSTKQLLASGGMGLKNLERRLLLLYPSKHELLIEQQESTYNVTLKLQYHD</sequence>
<dbReference type="PANTHER" id="PTHR34220:SF7">
    <property type="entry name" value="SENSOR HISTIDINE KINASE YPDA"/>
    <property type="match status" value="1"/>
</dbReference>
<keyword evidence="3" id="KW-0808">Transferase</keyword>
<keyword evidence="1" id="KW-0812">Transmembrane</keyword>
<dbReference type="EMBL" id="JABBGH010000001">
    <property type="protein sequence ID" value="NML64186.1"/>
    <property type="molecule type" value="Genomic_DNA"/>
</dbReference>
<keyword evidence="1" id="KW-0472">Membrane</keyword>
<dbReference type="RefSeq" id="WP_169529501.1">
    <property type="nucleotide sequence ID" value="NZ_JABBGH010000001.1"/>
</dbReference>
<keyword evidence="4" id="KW-1185">Reference proteome</keyword>
<dbReference type="Pfam" id="PF06580">
    <property type="entry name" value="His_kinase"/>
    <property type="match status" value="1"/>
</dbReference>
<dbReference type="GO" id="GO:0016020">
    <property type="term" value="C:membrane"/>
    <property type="evidence" value="ECO:0007669"/>
    <property type="project" value="InterPro"/>
</dbReference>
<feature type="transmembrane region" description="Helical" evidence="1">
    <location>
        <begin position="42"/>
        <end position="64"/>
    </location>
</feature>
<evidence type="ECO:0000313" key="4">
    <source>
        <dbReference type="Proteomes" id="UP000559626"/>
    </source>
</evidence>
<keyword evidence="3" id="KW-0418">Kinase</keyword>
<dbReference type="Proteomes" id="UP000559626">
    <property type="component" value="Unassembled WGS sequence"/>
</dbReference>
<keyword evidence="1" id="KW-1133">Transmembrane helix</keyword>
<dbReference type="InterPro" id="IPR050640">
    <property type="entry name" value="Bact_2-comp_sensor_kinase"/>
</dbReference>
<feature type="transmembrane region" description="Helical" evidence="1">
    <location>
        <begin position="12"/>
        <end position="30"/>
    </location>
</feature>
<name>A0A7Y0FLA7_9BACT</name>
<protein>
    <submittedName>
        <fullName evidence="3">Histidine kinase</fullName>
    </submittedName>
</protein>
<dbReference type="PANTHER" id="PTHR34220">
    <property type="entry name" value="SENSOR HISTIDINE KINASE YPDA"/>
    <property type="match status" value="1"/>
</dbReference>
<feature type="domain" description="Signal transduction histidine kinase internal region" evidence="2">
    <location>
        <begin position="159"/>
        <end position="234"/>
    </location>
</feature>
<dbReference type="GO" id="GO:0000155">
    <property type="term" value="F:phosphorelay sensor kinase activity"/>
    <property type="evidence" value="ECO:0007669"/>
    <property type="project" value="InterPro"/>
</dbReference>
<dbReference type="InterPro" id="IPR010559">
    <property type="entry name" value="Sig_transdc_His_kin_internal"/>
</dbReference>
<reference evidence="3 4" key="1">
    <citation type="submission" date="2020-04" db="EMBL/GenBank/DDBJ databases">
        <title>Hymenobacter polaris sp. nov., isolated from Arctic soil.</title>
        <authorList>
            <person name="Dahal R.H."/>
        </authorList>
    </citation>
    <scope>NUCLEOTIDE SEQUENCE [LARGE SCALE GENOMIC DNA]</scope>
    <source>
        <strain evidence="3 4">RP-2-7</strain>
    </source>
</reference>
<feature type="transmembrane region" description="Helical" evidence="1">
    <location>
        <begin position="76"/>
        <end position="102"/>
    </location>
</feature>
<gene>
    <name evidence="3" type="ORF">HHL22_03110</name>
</gene>
<evidence type="ECO:0000259" key="2">
    <source>
        <dbReference type="Pfam" id="PF06580"/>
    </source>
</evidence>
<comment type="caution">
    <text evidence="3">The sequence shown here is derived from an EMBL/GenBank/DDBJ whole genome shotgun (WGS) entry which is preliminary data.</text>
</comment>
<evidence type="ECO:0000313" key="3">
    <source>
        <dbReference type="EMBL" id="NML64186.1"/>
    </source>
</evidence>